<evidence type="ECO:0008006" key="4">
    <source>
        <dbReference type="Google" id="ProtNLM"/>
    </source>
</evidence>
<dbReference type="Pfam" id="PF02681">
    <property type="entry name" value="DUF212"/>
    <property type="match status" value="1"/>
</dbReference>
<accession>A0A2R6Y4P2</accession>
<dbReference type="PANTHER" id="PTHR31446">
    <property type="entry name" value="ACID PHOSPHATASE/VANADIUM-DEPENDENT HALOPEROXIDASE-RELATED PROTEIN"/>
    <property type="match status" value="1"/>
</dbReference>
<sequence length="157" mass="17145">MLDLLQNAPLLSGLSAILIAQLLKVLFSFMIDRRFNWALIFSPGRMPSSHTAGMSALTTTVGLKDGLSSSLFALSLLMTAIVMFDAAGVRRQAGEHAALLNKLIFEEALTKDEVFRTRAHEQVKRLKEIIGHKPSEVMGGLILGVLVGIFWAYYGAV</sequence>
<keyword evidence="1" id="KW-1133">Transmembrane helix</keyword>
<dbReference type="InterPro" id="IPR003832">
    <property type="entry name" value="DUF212"/>
</dbReference>
<feature type="transmembrane region" description="Helical" evidence="1">
    <location>
        <begin position="67"/>
        <end position="87"/>
    </location>
</feature>
<gene>
    <name evidence="2" type="ORF">BSOLF_1168</name>
</gene>
<comment type="caution">
    <text evidence="2">The sequence shown here is derived from an EMBL/GenBank/DDBJ whole genome shotgun (WGS) entry which is preliminary data.</text>
</comment>
<reference evidence="3" key="1">
    <citation type="journal article" date="2018" name="Sci. Rep.">
        <title>Lignite coal burning seam in the remote Altai Mountains harbors a hydrogen-driven thermophilic microbial community.</title>
        <authorList>
            <person name="Kadnikov V.V."/>
            <person name="Mardanov A.V."/>
            <person name="Ivasenko D.A."/>
            <person name="Antsiferov D.V."/>
            <person name="Beletsky A.V."/>
            <person name="Karnachuk O.V."/>
            <person name="Ravin N.V."/>
        </authorList>
    </citation>
    <scope>NUCLEOTIDE SEQUENCE [LARGE SCALE GENOMIC DNA]</scope>
</reference>
<protein>
    <recommendedName>
        <fullName evidence="4">Divergent PAP2 family protein</fullName>
    </recommendedName>
</protein>
<dbReference type="AlphaFoldDB" id="A0A2R6Y4P2"/>
<keyword evidence="1" id="KW-0472">Membrane</keyword>
<evidence type="ECO:0000313" key="3">
    <source>
        <dbReference type="Proteomes" id="UP000244338"/>
    </source>
</evidence>
<dbReference type="PANTHER" id="PTHR31446:SF29">
    <property type="entry name" value="ACID PHOSPHATASE_VANADIUM-DEPENDENT HALOPEROXIDASE-RELATED PROTEIN"/>
    <property type="match status" value="1"/>
</dbReference>
<evidence type="ECO:0000256" key="1">
    <source>
        <dbReference type="SAM" id="Phobius"/>
    </source>
</evidence>
<evidence type="ECO:0000313" key="2">
    <source>
        <dbReference type="EMBL" id="PTQ57624.1"/>
    </source>
</evidence>
<feature type="transmembrane region" description="Helical" evidence="1">
    <location>
        <begin position="137"/>
        <end position="154"/>
    </location>
</feature>
<dbReference type="Proteomes" id="UP000244338">
    <property type="component" value="Unassembled WGS sequence"/>
</dbReference>
<organism evidence="2 3">
    <name type="scientific">Candidatus Carbonibacillus altaicus</name>
    <dbReference type="NCBI Taxonomy" id="2163959"/>
    <lineage>
        <taxon>Bacteria</taxon>
        <taxon>Bacillati</taxon>
        <taxon>Bacillota</taxon>
        <taxon>Bacilli</taxon>
        <taxon>Bacillales</taxon>
        <taxon>Candidatus Carbonibacillus</taxon>
    </lineage>
</organism>
<keyword evidence="1" id="KW-0812">Transmembrane</keyword>
<dbReference type="EMBL" id="PEBX01000004">
    <property type="protein sequence ID" value="PTQ57624.1"/>
    <property type="molecule type" value="Genomic_DNA"/>
</dbReference>
<proteinExistence type="predicted"/>
<name>A0A2R6Y4P2_9BACL</name>
<feature type="transmembrane region" description="Helical" evidence="1">
    <location>
        <begin position="12"/>
        <end position="31"/>
    </location>
</feature>